<evidence type="ECO:0000256" key="8">
    <source>
        <dbReference type="ARBA" id="ARBA00049244"/>
    </source>
</evidence>
<dbReference type="SMART" id="SM00482">
    <property type="entry name" value="POLAc"/>
    <property type="match status" value="1"/>
</dbReference>
<dbReference type="Pfam" id="PF00476">
    <property type="entry name" value="DNA_pol_A"/>
    <property type="match status" value="1"/>
</dbReference>
<feature type="region of interest" description="Disordered" evidence="9">
    <location>
        <begin position="718"/>
        <end position="743"/>
    </location>
</feature>
<keyword evidence="12" id="KW-1185">Reference proteome</keyword>
<keyword evidence="5" id="KW-0235">DNA replication</keyword>
<evidence type="ECO:0000313" key="12">
    <source>
        <dbReference type="Proteomes" id="UP001054902"/>
    </source>
</evidence>
<accession>A0AAD3HEZ7</accession>
<organism evidence="11 12">
    <name type="scientific">Chaetoceros tenuissimus</name>
    <dbReference type="NCBI Taxonomy" id="426638"/>
    <lineage>
        <taxon>Eukaryota</taxon>
        <taxon>Sar</taxon>
        <taxon>Stramenopiles</taxon>
        <taxon>Ochrophyta</taxon>
        <taxon>Bacillariophyta</taxon>
        <taxon>Coscinodiscophyceae</taxon>
        <taxon>Chaetocerotophycidae</taxon>
        <taxon>Chaetocerotales</taxon>
        <taxon>Chaetocerotaceae</taxon>
        <taxon>Chaetoceros</taxon>
    </lineage>
</organism>
<keyword evidence="7" id="KW-0238">DNA-binding</keyword>
<dbReference type="Proteomes" id="UP001054902">
    <property type="component" value="Unassembled WGS sequence"/>
</dbReference>
<dbReference type="Gene3D" id="1.20.1060.10">
    <property type="entry name" value="Taq DNA Polymerase, Chain T, domain 4"/>
    <property type="match status" value="1"/>
</dbReference>
<feature type="region of interest" description="Disordered" evidence="9">
    <location>
        <begin position="1"/>
        <end position="50"/>
    </location>
</feature>
<feature type="domain" description="DNA-directed DNA polymerase family A palm" evidence="10">
    <location>
        <begin position="841"/>
        <end position="1054"/>
    </location>
</feature>
<dbReference type="AlphaFoldDB" id="A0AAD3HEZ7"/>
<dbReference type="InterPro" id="IPR043502">
    <property type="entry name" value="DNA/RNA_pol_sf"/>
</dbReference>
<dbReference type="SUPFAM" id="SSF56672">
    <property type="entry name" value="DNA/RNA polymerases"/>
    <property type="match status" value="1"/>
</dbReference>
<evidence type="ECO:0000256" key="4">
    <source>
        <dbReference type="ARBA" id="ARBA00022695"/>
    </source>
</evidence>
<keyword evidence="6" id="KW-0239">DNA-directed DNA polymerase</keyword>
<evidence type="ECO:0000259" key="10">
    <source>
        <dbReference type="SMART" id="SM00482"/>
    </source>
</evidence>
<feature type="compositionally biased region" description="Basic residues" evidence="9">
    <location>
        <begin position="788"/>
        <end position="803"/>
    </location>
</feature>
<dbReference type="GO" id="GO:0006302">
    <property type="term" value="P:double-strand break repair"/>
    <property type="evidence" value="ECO:0007669"/>
    <property type="project" value="TreeGrafter"/>
</dbReference>
<dbReference type="FunFam" id="1.10.150.20:FF:000070">
    <property type="entry name" value="DNA polymerase I, putative"/>
    <property type="match status" value="1"/>
</dbReference>
<dbReference type="Gene3D" id="1.10.150.20">
    <property type="entry name" value="5' to 3' exonuclease, C-terminal subdomain"/>
    <property type="match status" value="1"/>
</dbReference>
<feature type="region of interest" description="Disordered" evidence="9">
    <location>
        <begin position="264"/>
        <end position="353"/>
    </location>
</feature>
<evidence type="ECO:0000256" key="3">
    <source>
        <dbReference type="ARBA" id="ARBA00022679"/>
    </source>
</evidence>
<dbReference type="InterPro" id="IPR001098">
    <property type="entry name" value="DNA-dir_DNA_pol_A_palm_dom"/>
</dbReference>
<dbReference type="EMBL" id="BLLK01000072">
    <property type="protein sequence ID" value="GFH61190.1"/>
    <property type="molecule type" value="Genomic_DNA"/>
</dbReference>
<feature type="compositionally biased region" description="Polar residues" evidence="9">
    <location>
        <begin position="170"/>
        <end position="182"/>
    </location>
</feature>
<dbReference type="InterPro" id="IPR002298">
    <property type="entry name" value="DNA_polymerase_A"/>
</dbReference>
<feature type="region of interest" description="Disordered" evidence="9">
    <location>
        <begin position="784"/>
        <end position="803"/>
    </location>
</feature>
<evidence type="ECO:0000256" key="2">
    <source>
        <dbReference type="ARBA" id="ARBA00012417"/>
    </source>
</evidence>
<dbReference type="GO" id="GO:0003677">
    <property type="term" value="F:DNA binding"/>
    <property type="evidence" value="ECO:0007669"/>
    <property type="project" value="UniProtKB-KW"/>
</dbReference>
<evidence type="ECO:0000256" key="9">
    <source>
        <dbReference type="SAM" id="MobiDB-lite"/>
    </source>
</evidence>
<name>A0AAD3HEZ7_9STRA</name>
<dbReference type="EC" id="2.7.7.7" evidence="2"/>
<feature type="compositionally biased region" description="Basic and acidic residues" evidence="9">
    <location>
        <begin position="325"/>
        <end position="334"/>
    </location>
</feature>
<evidence type="ECO:0000256" key="5">
    <source>
        <dbReference type="ARBA" id="ARBA00022705"/>
    </source>
</evidence>
<keyword evidence="4" id="KW-0548">Nucleotidyltransferase</keyword>
<feature type="compositionally biased region" description="Polar residues" evidence="9">
    <location>
        <begin position="19"/>
        <end position="28"/>
    </location>
</feature>
<feature type="compositionally biased region" description="Polar residues" evidence="9">
    <location>
        <begin position="718"/>
        <end position="732"/>
    </location>
</feature>
<gene>
    <name evidence="11" type="ORF">CTEN210_17666</name>
</gene>
<sequence>MSMYLELKDRKPPSARDFYQTNRINSGNDDQEYEFGEPPPSSRNKRRQGDDELLQDALTRRILSIVSPMNHSTTSTGEVFHINGPLPFIANNASQVSSSLSKYPHPSFHYRYRDVMNDGNDNDDMGYHHHAYFFHPRKITADQPLQHTPKESLNHDEQKEMYNVNDYDPWSNNQDIYSNGYNDSYAHGNENMTLPPPPQQTQQPHQFGYSYDHNGWNEQGKKKRKKQKKITQSATTGELQATTPSSTGAQGWAQVGQIASYHSNIEEPVQNNSSREKTKKSKKKKKKKDATVDIRSSIMGDDATNGEDKNDNGQTSKPAKKSKQDKRSFSKEKSQTSSKSTTVHQTNTTMNYDPIPMETLETFAEHYKIGNAGASSEALQEFLKIVQEKRVISWTIIFHDEICSTPFLPSTKKYCTPKGKTCTMWNCTCDNQIRAQQAAAPIVGAMFVFPMDDDQPNDLDCFLLPLCPIDDPDEGLQDIDAGFERTANWPPLKITCRSTLQERWGTFRKILLDKSLIKVTFQANVGLMPFHFHCAYDVPNSNADANTEDKNFGYLDLMLPNIWDLRLASWMLKPHGKEEDLELDIMKKGFAHFFPKEKVERPSNSSSQLIGLIETKENLEFMYTLFPLFERLLDTNGLKDAFCEIEGPVQSVLSSMECFGIGFKAKRLLKIQQEIETRLDSLASEAKEIAQDSTFLISSPQQVSALLFEKMGLSLPAESQANQNSGNSTNHKSTSEESLKSLQKSIKARGNPGLRIIDLILEFRALNKVLTTYIRPYPHLARDSVQIHSRKGQGRSKKKSKNKNTIRKIHPMWMQTSVRTGRLSCRKPNMQQVPSGSVIKGVHPRNFFTCSSQDSCLFACDYSQNEVRILAHMSNDQALIRLFSQPDASDIYKQMSSVINGKHVDQVSDEERAVSKQVTLAILYGMGINSVAKKLGINKSQAKLFFNAFYGRFQGVKSWMDNTVRFARENKYVTTITGRRRYLDDISSDNRELKSKAERQAINTVIQGSAADLMKLAMLKMANRITDWRQEGGIPPKLLLQIHDELLFEIPANQSDVDKLKSVVTRACTEECQEELRLSVPLKLKCSVGLTWGNMDEI</sequence>
<reference evidence="11 12" key="1">
    <citation type="journal article" date="2021" name="Sci. Rep.">
        <title>The genome of the diatom Chaetoceros tenuissimus carries an ancient integrated fragment of an extant virus.</title>
        <authorList>
            <person name="Hongo Y."/>
            <person name="Kimura K."/>
            <person name="Takaki Y."/>
            <person name="Yoshida Y."/>
            <person name="Baba S."/>
            <person name="Kobayashi G."/>
            <person name="Nagasaki K."/>
            <person name="Hano T."/>
            <person name="Tomaru Y."/>
        </authorList>
    </citation>
    <scope>NUCLEOTIDE SEQUENCE [LARGE SCALE GENOMIC DNA]</scope>
    <source>
        <strain evidence="11 12">NIES-3715</strain>
    </source>
</reference>
<feature type="compositionally biased region" description="Polar residues" evidence="9">
    <location>
        <begin position="230"/>
        <end position="249"/>
    </location>
</feature>
<dbReference type="Gene3D" id="3.30.70.370">
    <property type="match status" value="1"/>
</dbReference>
<proteinExistence type="inferred from homology"/>
<dbReference type="PANTHER" id="PTHR10133">
    <property type="entry name" value="DNA POLYMERASE I"/>
    <property type="match status" value="1"/>
</dbReference>
<comment type="caution">
    <text evidence="11">The sequence shown here is derived from an EMBL/GenBank/DDBJ whole genome shotgun (WGS) entry which is preliminary data.</text>
</comment>
<dbReference type="CDD" id="cd08638">
    <property type="entry name" value="DNA_pol_A_theta"/>
    <property type="match status" value="1"/>
</dbReference>
<comment type="catalytic activity">
    <reaction evidence="8">
        <text>DNA(n) + a 2'-deoxyribonucleoside 5'-triphosphate = DNA(n+1) + diphosphate</text>
        <dbReference type="Rhea" id="RHEA:22508"/>
        <dbReference type="Rhea" id="RHEA-COMP:17339"/>
        <dbReference type="Rhea" id="RHEA-COMP:17340"/>
        <dbReference type="ChEBI" id="CHEBI:33019"/>
        <dbReference type="ChEBI" id="CHEBI:61560"/>
        <dbReference type="ChEBI" id="CHEBI:173112"/>
        <dbReference type="EC" id="2.7.7.7"/>
    </reaction>
</comment>
<dbReference type="Gene3D" id="3.30.420.10">
    <property type="entry name" value="Ribonuclease H-like superfamily/Ribonuclease H"/>
    <property type="match status" value="1"/>
</dbReference>
<dbReference type="InterPro" id="IPR019760">
    <property type="entry name" value="DNA-dir_DNA_pol_A_CS"/>
</dbReference>
<feature type="compositionally biased region" description="Basic and acidic residues" evidence="9">
    <location>
        <begin position="1"/>
        <end position="14"/>
    </location>
</feature>
<evidence type="ECO:0000313" key="11">
    <source>
        <dbReference type="EMBL" id="GFH61190.1"/>
    </source>
</evidence>
<protein>
    <recommendedName>
        <fullName evidence="2">DNA-directed DNA polymerase</fullName>
        <ecNumber evidence="2">2.7.7.7</ecNumber>
    </recommendedName>
</protein>
<dbReference type="GO" id="GO:0006261">
    <property type="term" value="P:DNA-templated DNA replication"/>
    <property type="evidence" value="ECO:0007669"/>
    <property type="project" value="InterPro"/>
</dbReference>
<feature type="region of interest" description="Disordered" evidence="9">
    <location>
        <begin position="166"/>
        <end position="251"/>
    </location>
</feature>
<dbReference type="InterPro" id="IPR036397">
    <property type="entry name" value="RNaseH_sf"/>
</dbReference>
<comment type="similarity">
    <text evidence="1">Belongs to the DNA polymerase type-A family.</text>
</comment>
<dbReference type="PROSITE" id="PS00447">
    <property type="entry name" value="DNA_POLYMERASE_A"/>
    <property type="match status" value="1"/>
</dbReference>
<evidence type="ECO:0000256" key="6">
    <source>
        <dbReference type="ARBA" id="ARBA00022932"/>
    </source>
</evidence>
<dbReference type="PANTHER" id="PTHR10133:SF27">
    <property type="entry name" value="DNA POLYMERASE NU"/>
    <property type="match status" value="1"/>
</dbReference>
<dbReference type="GO" id="GO:0003887">
    <property type="term" value="F:DNA-directed DNA polymerase activity"/>
    <property type="evidence" value="ECO:0007669"/>
    <property type="project" value="UniProtKB-KW"/>
</dbReference>
<evidence type="ECO:0000256" key="7">
    <source>
        <dbReference type="ARBA" id="ARBA00023125"/>
    </source>
</evidence>
<dbReference type="PRINTS" id="PR00868">
    <property type="entry name" value="DNAPOLI"/>
</dbReference>
<keyword evidence="3" id="KW-0808">Transferase</keyword>
<feature type="compositionally biased region" description="Basic residues" evidence="9">
    <location>
        <begin position="277"/>
        <end position="288"/>
    </location>
</feature>
<evidence type="ECO:0000256" key="1">
    <source>
        <dbReference type="ARBA" id="ARBA00007705"/>
    </source>
</evidence>